<dbReference type="Gene3D" id="3.60.60.10">
    <property type="entry name" value="Penicillin V Acylase, Chain A"/>
    <property type="match status" value="1"/>
</dbReference>
<keyword evidence="3" id="KW-1185">Reference proteome</keyword>
<organism evidence="2 3">
    <name type="scientific">Littorina saxatilis</name>
    <dbReference type="NCBI Taxonomy" id="31220"/>
    <lineage>
        <taxon>Eukaryota</taxon>
        <taxon>Metazoa</taxon>
        <taxon>Spiralia</taxon>
        <taxon>Lophotrochozoa</taxon>
        <taxon>Mollusca</taxon>
        <taxon>Gastropoda</taxon>
        <taxon>Caenogastropoda</taxon>
        <taxon>Littorinimorpha</taxon>
        <taxon>Littorinoidea</taxon>
        <taxon>Littorinidae</taxon>
        <taxon>Littorina</taxon>
    </lineage>
</organism>
<dbReference type="PANTHER" id="PTHR12994:SF17">
    <property type="entry name" value="LD30995P"/>
    <property type="match status" value="1"/>
</dbReference>
<dbReference type="Pfam" id="PF03577">
    <property type="entry name" value="Peptidase_C69"/>
    <property type="match status" value="1"/>
</dbReference>
<dbReference type="AlphaFoldDB" id="A0AAN9BPE1"/>
<dbReference type="Proteomes" id="UP001374579">
    <property type="component" value="Unassembled WGS sequence"/>
</dbReference>
<reference evidence="2 3" key="1">
    <citation type="submission" date="2024-02" db="EMBL/GenBank/DDBJ databases">
        <title>Chromosome-scale genome assembly of the rough periwinkle Littorina saxatilis.</title>
        <authorList>
            <person name="De Jode A."/>
            <person name="Faria R."/>
            <person name="Formenti G."/>
            <person name="Sims Y."/>
            <person name="Smith T.P."/>
            <person name="Tracey A."/>
            <person name="Wood J.M.D."/>
            <person name="Zagrodzka Z.B."/>
            <person name="Johannesson K."/>
            <person name="Butlin R.K."/>
            <person name="Leder E.H."/>
        </authorList>
    </citation>
    <scope>NUCLEOTIDE SEQUENCE [LARGE SCALE GENOMIC DNA]</scope>
    <source>
        <strain evidence="2">Snail1</strain>
        <tissue evidence="2">Muscle</tissue>
    </source>
</reference>
<evidence type="ECO:0008006" key="4">
    <source>
        <dbReference type="Google" id="ProtNLM"/>
    </source>
</evidence>
<protein>
    <recommendedName>
        <fullName evidence="4">Secernin-2</fullName>
    </recommendedName>
</protein>
<evidence type="ECO:0000313" key="2">
    <source>
        <dbReference type="EMBL" id="KAK7108928.1"/>
    </source>
</evidence>
<name>A0AAN9BPE1_9CAEN</name>
<evidence type="ECO:0000256" key="1">
    <source>
        <dbReference type="ARBA" id="ARBA00005705"/>
    </source>
</evidence>
<dbReference type="GO" id="GO:0070004">
    <property type="term" value="F:cysteine-type exopeptidase activity"/>
    <property type="evidence" value="ECO:0007669"/>
    <property type="project" value="InterPro"/>
</dbReference>
<sequence>MSDLFVALPPVTSRGCVLFAKNADRPPSEVQEVVYSPPVDHDPGAKVKSTFHEMEQHPHTHGVVLSKAGWSWGAEMGANDQGVAGGCSSVWTVSCHPGDHEERLLGVDLVRLALERSSTAREAVDTVTSLLTKHGQGGPCCEDPSYGQWTYHNSFLFADRQEAWALDTAGRLWVAKKITDGVYAMSSILSLGTDYDLSCPGLAEAAESGGHWKADNGPVDFAKAFNATFEGLSLSDKQQPVNRLRCGKALLEDKAKTGKVTVSDLFDLLRDKESCVNLSGELLTVGSQVSVLQPHGSKVPDVHWLTATPVPDLSVFKPFIFCPAPNLGKAALCPAISTEVRVRSGSQTCADRRHLLYRMHEQGKELMESGSSQGKKLLETMKTLEQQCVKDIADFLDSFDPSLMEEVPELFKDITEAEVKFYK</sequence>
<proteinExistence type="inferred from homology"/>
<accession>A0AAN9BPE1</accession>
<comment type="caution">
    <text evidence="2">The sequence shown here is derived from an EMBL/GenBank/DDBJ whole genome shotgun (WGS) entry which is preliminary data.</text>
</comment>
<dbReference type="InterPro" id="IPR005322">
    <property type="entry name" value="Peptidase_C69"/>
</dbReference>
<comment type="similarity">
    <text evidence="1">Belongs to the peptidase C69 family. Secernin subfamily.</text>
</comment>
<evidence type="ECO:0000313" key="3">
    <source>
        <dbReference type="Proteomes" id="UP001374579"/>
    </source>
</evidence>
<dbReference type="PANTHER" id="PTHR12994">
    <property type="entry name" value="SECERNIN"/>
    <property type="match status" value="1"/>
</dbReference>
<dbReference type="GO" id="GO:0016805">
    <property type="term" value="F:dipeptidase activity"/>
    <property type="evidence" value="ECO:0007669"/>
    <property type="project" value="InterPro"/>
</dbReference>
<dbReference type="EMBL" id="JBAMIC010000003">
    <property type="protein sequence ID" value="KAK7108928.1"/>
    <property type="molecule type" value="Genomic_DNA"/>
</dbReference>
<gene>
    <name evidence="2" type="ORF">V1264_013063</name>
</gene>
<dbReference type="GO" id="GO:0006508">
    <property type="term" value="P:proteolysis"/>
    <property type="evidence" value="ECO:0007669"/>
    <property type="project" value="InterPro"/>
</dbReference>